<dbReference type="InterPro" id="IPR036465">
    <property type="entry name" value="vWFA_dom_sf"/>
</dbReference>
<evidence type="ECO:0000313" key="3">
    <source>
        <dbReference type="Proteomes" id="UP000243342"/>
    </source>
</evidence>
<gene>
    <name evidence="2" type="ORF">BIV57_12460</name>
</gene>
<accession>A0A1J7C6E8</accession>
<dbReference type="STRING" id="1428644.BIV57_12460"/>
<dbReference type="Gene3D" id="2.60.40.3670">
    <property type="match status" value="1"/>
</dbReference>
<name>A0A1J7C6E8_9ACTN</name>
<evidence type="ECO:0000313" key="2">
    <source>
        <dbReference type="EMBL" id="OIV37136.1"/>
    </source>
</evidence>
<dbReference type="Gene3D" id="3.40.50.410">
    <property type="entry name" value="von Willebrand factor, type A domain"/>
    <property type="match status" value="1"/>
</dbReference>
<feature type="region of interest" description="Disordered" evidence="1">
    <location>
        <begin position="347"/>
        <end position="385"/>
    </location>
</feature>
<reference evidence="2 3" key="1">
    <citation type="submission" date="2016-10" db="EMBL/GenBank/DDBJ databases">
        <title>Genome sequence of Streptomyces gilvigriseus MUSC 26.</title>
        <authorList>
            <person name="Lee L.-H."/>
            <person name="Ser H.-L."/>
        </authorList>
    </citation>
    <scope>NUCLEOTIDE SEQUENCE [LARGE SCALE GENOMIC DNA]</scope>
    <source>
        <strain evidence="2 3">MUSC 26</strain>
    </source>
</reference>
<evidence type="ECO:0008006" key="4">
    <source>
        <dbReference type="Google" id="ProtNLM"/>
    </source>
</evidence>
<dbReference type="OrthoDB" id="568872at2"/>
<proteinExistence type="predicted"/>
<organism evidence="2 3">
    <name type="scientific">Mangrovactinospora gilvigrisea</name>
    <dbReference type="NCBI Taxonomy" id="1428644"/>
    <lineage>
        <taxon>Bacteria</taxon>
        <taxon>Bacillati</taxon>
        <taxon>Actinomycetota</taxon>
        <taxon>Actinomycetes</taxon>
        <taxon>Kitasatosporales</taxon>
        <taxon>Streptomycetaceae</taxon>
        <taxon>Mangrovactinospora</taxon>
    </lineage>
</organism>
<comment type="caution">
    <text evidence="2">The sequence shown here is derived from an EMBL/GenBank/DDBJ whole genome shotgun (WGS) entry which is preliminary data.</text>
</comment>
<evidence type="ECO:0000256" key="1">
    <source>
        <dbReference type="SAM" id="MobiDB-lite"/>
    </source>
</evidence>
<dbReference type="AlphaFoldDB" id="A0A1J7C6E8"/>
<protein>
    <recommendedName>
        <fullName evidence="4">VWFA domain-containing protein</fullName>
    </recommendedName>
</protein>
<dbReference type="RefSeq" id="WP_071656870.1">
    <property type="nucleotide sequence ID" value="NZ_MLCF01000062.1"/>
</dbReference>
<dbReference type="EMBL" id="MLCF01000062">
    <property type="protein sequence ID" value="OIV37136.1"/>
    <property type="molecule type" value="Genomic_DNA"/>
</dbReference>
<dbReference type="Proteomes" id="UP000243342">
    <property type="component" value="Unassembled WGS sequence"/>
</dbReference>
<sequence length="385" mass="39544">MGSTSGHGLALEGHYNQLVPAVANGGTAEVMAVLAVTRDPAPAAAAPQPRAEVIVLDVTEAMAAQPGWPDALRSGARAALGTLRPGTAFALVAGTDEARVLYPEPAKEADAPPRLAVADETTLAEAAAAIEAVPIGSGAGGARLGGWVDLAGRLLAEHPNPLRHALLVSASADRGGPGELASALDTWRGRFACDARGVGRGWRPVELRAVAAALSGTVDIVDDPVGRDRLAREMAATLADAMGRTLGDIVLEVRTRADARLARARQVAPTVERLTQVKAEQSGLSLCYGTGAWGAETREYLLQFEAVPGRIGEGALLAQVVARLDDGTGPMVPIADWQLRVSWADPADEDAQRADPRVAATGLAAGPGTGAHTAPPDEPDAPYGQ</sequence>
<feature type="compositionally biased region" description="Low complexity" evidence="1">
    <location>
        <begin position="359"/>
        <end position="374"/>
    </location>
</feature>
<keyword evidence="3" id="KW-1185">Reference proteome</keyword>